<organism evidence="6 7">
    <name type="scientific">Yarrowia lipolytica</name>
    <name type="common">Candida lipolytica</name>
    <dbReference type="NCBI Taxonomy" id="4952"/>
    <lineage>
        <taxon>Eukaryota</taxon>
        <taxon>Fungi</taxon>
        <taxon>Dikarya</taxon>
        <taxon>Ascomycota</taxon>
        <taxon>Saccharomycotina</taxon>
        <taxon>Dipodascomycetes</taxon>
        <taxon>Dipodascales</taxon>
        <taxon>Dipodascales incertae sedis</taxon>
        <taxon>Yarrowia</taxon>
    </lineage>
</organism>
<reference evidence="6 7" key="1">
    <citation type="journal article" date="2016" name="PLoS ONE">
        <title>Sequence Assembly of Yarrowia lipolytica Strain W29/CLIB89 Shows Transposable Element Diversity.</title>
        <authorList>
            <person name="Magnan C."/>
            <person name="Yu J."/>
            <person name="Chang I."/>
            <person name="Jahn E."/>
            <person name="Kanomata Y."/>
            <person name="Wu J."/>
            <person name="Zeller M."/>
            <person name="Oakes M."/>
            <person name="Baldi P."/>
            <person name="Sandmeyer S."/>
        </authorList>
    </citation>
    <scope>NUCLEOTIDE SEQUENCE [LARGE SCALE GENOMIC DNA]</scope>
    <source>
        <strain evidence="7">CLIB89(W29)</strain>
    </source>
</reference>
<comment type="function">
    <text evidence="2">Involved in mRNA splicing. Helps to stabilize the U1 snRNP-5' splice site interaction.</text>
</comment>
<keyword evidence="1" id="KW-0507">mRNA processing</keyword>
<dbReference type="GO" id="GO:0008380">
    <property type="term" value="P:RNA splicing"/>
    <property type="evidence" value="ECO:0007669"/>
    <property type="project" value="UniProtKB-KW"/>
</dbReference>
<dbReference type="RefSeq" id="XP_503561.3">
    <property type="nucleotide sequence ID" value="XM_503561.3"/>
</dbReference>
<evidence type="ECO:0000313" key="6">
    <source>
        <dbReference type="EMBL" id="AOW04965.1"/>
    </source>
</evidence>
<evidence type="ECO:0000256" key="4">
    <source>
        <dbReference type="ARBA" id="ARBA00038575"/>
    </source>
</evidence>
<dbReference type="AlphaFoldDB" id="A0A1D8NH52"/>
<dbReference type="PANTHER" id="PTHR13211:SF0">
    <property type="entry name" value="TELOMERASE CAJAL BODY PROTEIN 1"/>
    <property type="match status" value="1"/>
</dbReference>
<gene>
    <name evidence="6" type="ORF">YALI1_E05811g</name>
</gene>
<proteinExistence type="inferred from homology"/>
<dbReference type="EMBL" id="CP017557">
    <property type="protein sequence ID" value="AOW04965.1"/>
    <property type="molecule type" value="Genomic_DNA"/>
</dbReference>
<evidence type="ECO:0000256" key="3">
    <source>
        <dbReference type="ARBA" id="ARBA00038156"/>
    </source>
</evidence>
<comment type="similarity">
    <text evidence="3">Belongs to the SWT21 family.</text>
</comment>
<name>A0A1D8NH52_YARLL</name>
<dbReference type="VEuPathDB" id="FungiDB:YALI0_E04873g"/>
<evidence type="ECO:0000256" key="5">
    <source>
        <dbReference type="ARBA" id="ARBA00040352"/>
    </source>
</evidence>
<dbReference type="Proteomes" id="UP000182444">
    <property type="component" value="Chromosome 1E"/>
</dbReference>
<protein>
    <recommendedName>
        <fullName evidence="5">Protein SWT21</fullName>
    </recommendedName>
</protein>
<dbReference type="OMA" id="IRTWILP"/>
<evidence type="ECO:0000313" key="7">
    <source>
        <dbReference type="Proteomes" id="UP000182444"/>
    </source>
</evidence>
<evidence type="ECO:0000256" key="1">
    <source>
        <dbReference type="ARBA" id="ARBA00023187"/>
    </source>
</evidence>
<comment type="subunit">
    <text evidence="4">Associates with snRNPs.</text>
</comment>
<evidence type="ECO:0000256" key="2">
    <source>
        <dbReference type="ARBA" id="ARBA00037270"/>
    </source>
</evidence>
<keyword evidence="1" id="KW-0508">mRNA splicing</keyword>
<dbReference type="Gene3D" id="2.130.10.10">
    <property type="entry name" value="YVTN repeat-like/Quinoprotein amine dehydrogenase"/>
    <property type="match status" value="1"/>
</dbReference>
<dbReference type="VEuPathDB" id="FungiDB:YALI1_E05811g"/>
<dbReference type="InterPro" id="IPR051150">
    <property type="entry name" value="SWT21/TCAB1_mRNA_Telomere"/>
</dbReference>
<dbReference type="eggNOG" id="KOG2919">
    <property type="taxonomic scope" value="Eukaryota"/>
</dbReference>
<dbReference type="GeneID" id="2912265"/>
<dbReference type="SUPFAM" id="SSF50978">
    <property type="entry name" value="WD40 repeat-like"/>
    <property type="match status" value="1"/>
</dbReference>
<accession>A0A1D8NH52</accession>
<dbReference type="PANTHER" id="PTHR13211">
    <property type="entry name" value="TELOMERASE CAJAL BODY PROTEIN 1"/>
    <property type="match status" value="1"/>
</dbReference>
<dbReference type="InterPro" id="IPR036322">
    <property type="entry name" value="WD40_repeat_dom_sf"/>
</dbReference>
<sequence length="414" mass="45243">MLLAQLQALAPTRLSKMIPSLEIPNLVADTGSTYTHSISESLVNEDIQLANMFQGMELETRVAGSANRAKTWTGKRSADVFKQTVWTPDGSSLITNNEDHALRLFVVPPDLLSNKEKQPHNLYPYTRTFFSSPIVSFSVFPGFQLADYSSCFAVVSQRGMPIQITNVLGGSQSVGCYKWTDMSNEQFLTPSSVAFRPGSDYLFAGSERRLALFNVNNVGSEPEYQWDMPSFGLVSHISHASKQVAVSSFSGSLALYDFDTMGEVAKTSSAPTAQGICQTLWSPNENYLHLICRGAIEIPVLDVRMGLRHVATLGGWDGKTSQRLWADKTITGRGLVAGTVDGHVNTWEDIDMGIDRLCESSWKAHSSPVSAVASNPLTGIGVVATSSGERAGEEDRPVDCSLKLWEFPNEEESQ</sequence>
<dbReference type="InterPro" id="IPR015943">
    <property type="entry name" value="WD40/YVTN_repeat-like_dom_sf"/>
</dbReference>
<dbReference type="KEGG" id="yli:2912265"/>